<keyword evidence="5" id="KW-0862">Zinc</keyword>
<dbReference type="GO" id="GO:0003700">
    <property type="term" value="F:DNA-binding transcription factor activity"/>
    <property type="evidence" value="ECO:0007669"/>
    <property type="project" value="TreeGrafter"/>
</dbReference>
<evidence type="ECO:0000256" key="5">
    <source>
        <dbReference type="ARBA" id="ARBA00022833"/>
    </source>
</evidence>
<evidence type="ECO:0000256" key="6">
    <source>
        <dbReference type="ARBA" id="ARBA00023242"/>
    </source>
</evidence>
<dbReference type="PANTHER" id="PTHR31319:SF77">
    <property type="entry name" value="ZINC FINGER PROTEIN CONSTANS-LIKE 4"/>
    <property type="match status" value="1"/>
</dbReference>
<evidence type="ECO:0000256" key="8">
    <source>
        <dbReference type="PROSITE-ProRule" id="PRU00357"/>
    </source>
</evidence>
<organism evidence="12">
    <name type="scientific">Phyllostachys edulis</name>
    <name type="common">Tortoise shell bamboo</name>
    <name type="synonym">Bambusa edulis</name>
    <dbReference type="NCBI Taxonomy" id="38705"/>
    <lineage>
        <taxon>Eukaryota</taxon>
        <taxon>Viridiplantae</taxon>
        <taxon>Streptophyta</taxon>
        <taxon>Embryophyta</taxon>
        <taxon>Tracheophyta</taxon>
        <taxon>Spermatophyta</taxon>
        <taxon>Magnoliopsida</taxon>
        <taxon>Liliopsida</taxon>
        <taxon>Poales</taxon>
        <taxon>Poaceae</taxon>
        <taxon>BOP clade</taxon>
        <taxon>Bambusoideae</taxon>
        <taxon>Arundinarodae</taxon>
        <taxon>Arundinarieae</taxon>
        <taxon>Arundinariinae</taxon>
        <taxon>Phyllostachys</taxon>
    </lineage>
</organism>
<evidence type="ECO:0000259" key="10">
    <source>
        <dbReference type="PROSITE" id="PS50119"/>
    </source>
</evidence>
<reference evidence="12" key="1">
    <citation type="submission" date="2017-01" db="EMBL/GenBank/DDBJ databases">
        <title>Transcriptomes of bamboos.</title>
        <authorList>
            <person name="Lin C.-S."/>
            <person name="Yue J.-J."/>
            <person name="Hsiao H.-W."/>
            <person name="Yang L.-H."/>
            <person name="Gu X.-P."/>
            <person name="Shih M.-C."/>
        </authorList>
    </citation>
    <scope>NUCLEOTIDE SEQUENCE</scope>
    <source>
        <strain evidence="12">BeCOLC</strain>
    </source>
</reference>
<dbReference type="Pfam" id="PF00643">
    <property type="entry name" value="zf-B_box"/>
    <property type="match status" value="2"/>
</dbReference>
<comment type="similarity">
    <text evidence="2">Belongs to the CONSTANS family.</text>
</comment>
<dbReference type="GO" id="GO:0008270">
    <property type="term" value="F:zinc ion binding"/>
    <property type="evidence" value="ECO:0007669"/>
    <property type="project" value="UniProtKB-KW"/>
</dbReference>
<dbReference type="SMART" id="SM00336">
    <property type="entry name" value="BBOX"/>
    <property type="match status" value="2"/>
</dbReference>
<accession>A0A3Q8AHQ2</accession>
<feature type="domain" description="B box-type" evidence="10">
    <location>
        <begin position="15"/>
        <end position="59"/>
    </location>
</feature>
<evidence type="ECO:0000256" key="1">
    <source>
        <dbReference type="ARBA" id="ARBA00004123"/>
    </source>
</evidence>
<dbReference type="PROSITE" id="PS50119">
    <property type="entry name" value="ZF_BBOX"/>
    <property type="match status" value="2"/>
</dbReference>
<dbReference type="AlphaFoldDB" id="A0A3Q8AHQ2"/>
<dbReference type="CDD" id="cd19821">
    <property type="entry name" value="Bbox1_BBX-like"/>
    <property type="match status" value="1"/>
</dbReference>
<dbReference type="InterPro" id="IPR045281">
    <property type="entry name" value="CONSTANS-like"/>
</dbReference>
<dbReference type="PANTHER" id="PTHR31319">
    <property type="entry name" value="ZINC FINGER PROTEIN CONSTANS-LIKE 4"/>
    <property type="match status" value="1"/>
</dbReference>
<dbReference type="InterPro" id="IPR000315">
    <property type="entry name" value="Znf_B-box"/>
</dbReference>
<protein>
    <submittedName>
        <fullName evidence="12">Constans-like protein</fullName>
    </submittedName>
</protein>
<evidence type="ECO:0000256" key="3">
    <source>
        <dbReference type="ARBA" id="ARBA00022723"/>
    </source>
</evidence>
<dbReference type="Pfam" id="PF06203">
    <property type="entry name" value="CCT"/>
    <property type="match status" value="1"/>
</dbReference>
<dbReference type="InterPro" id="IPR010402">
    <property type="entry name" value="CCT_domain"/>
</dbReference>
<feature type="region of interest" description="Disordered" evidence="9">
    <location>
        <begin position="117"/>
        <end position="141"/>
    </location>
</feature>
<keyword evidence="4 7" id="KW-0863">Zinc-finger</keyword>
<sequence>MEGDEKSVGGACWGLAARACDACGAEAARLFCPADSAFLCAGCDGRAHGPGSRHARVWLCEVCEHAPAAVTCRADAAALCAACDADIHSANPLARRHERLPVAPFFGPLADAPKPFATPGLGSGAGAHGAAAADDDGSNEAEAASWLLPEPDHGQQKDGPVGATDVFFADSDPYLDLDFARSMDDIKAIGVQNGPPELDLTGAKLLYSDHSMNHSVSSSEAAVVPDAAAGAAPVPVVSKGREREARLMRYREKRKSRRFEKTIRYASRKAYAETRPRIKGRFAKRTSGAEAEDAMEHEEMYSSAAAAVAALMVPGPDADYGVDGVVPTF</sequence>
<keyword evidence="6 8" id="KW-0539">Nucleus</keyword>
<evidence type="ECO:0000256" key="4">
    <source>
        <dbReference type="ARBA" id="ARBA00022771"/>
    </source>
</evidence>
<feature type="domain" description="CCT" evidence="11">
    <location>
        <begin position="243"/>
        <end position="285"/>
    </location>
</feature>
<feature type="domain" description="B box-type" evidence="10">
    <location>
        <begin position="55"/>
        <end position="102"/>
    </location>
</feature>
<evidence type="ECO:0000256" key="9">
    <source>
        <dbReference type="SAM" id="MobiDB-lite"/>
    </source>
</evidence>
<evidence type="ECO:0000313" key="12">
    <source>
        <dbReference type="EMBL" id="AQQ11794.1"/>
    </source>
</evidence>
<dbReference type="GO" id="GO:0005634">
    <property type="term" value="C:nucleus"/>
    <property type="evidence" value="ECO:0007669"/>
    <property type="project" value="UniProtKB-SubCell"/>
</dbReference>
<evidence type="ECO:0000256" key="2">
    <source>
        <dbReference type="ARBA" id="ARBA00010024"/>
    </source>
</evidence>
<dbReference type="PROSITE" id="PS51017">
    <property type="entry name" value="CCT"/>
    <property type="match status" value="1"/>
</dbReference>
<evidence type="ECO:0000256" key="7">
    <source>
        <dbReference type="PROSITE-ProRule" id="PRU00024"/>
    </source>
</evidence>
<dbReference type="EMBL" id="KY444652">
    <property type="protein sequence ID" value="AQQ11794.1"/>
    <property type="molecule type" value="mRNA"/>
</dbReference>
<dbReference type="InterPro" id="IPR049808">
    <property type="entry name" value="CONSTANS-like_Bbox1"/>
</dbReference>
<comment type="subcellular location">
    <subcellularLocation>
        <location evidence="1 8">Nucleus</location>
    </subcellularLocation>
</comment>
<proteinExistence type="evidence at transcript level"/>
<keyword evidence="3" id="KW-0479">Metal-binding</keyword>
<evidence type="ECO:0000259" key="11">
    <source>
        <dbReference type="PROSITE" id="PS51017"/>
    </source>
</evidence>
<name>A0A3Q8AHQ2_PHYED</name>
<dbReference type="GO" id="GO:0009909">
    <property type="term" value="P:regulation of flower development"/>
    <property type="evidence" value="ECO:0007669"/>
    <property type="project" value="InterPro"/>
</dbReference>